<evidence type="ECO:0000256" key="1">
    <source>
        <dbReference type="ARBA" id="ARBA00001962"/>
    </source>
</evidence>
<dbReference type="CDD" id="cd03469">
    <property type="entry name" value="Rieske_RO_Alpha_N"/>
    <property type="match status" value="1"/>
</dbReference>
<dbReference type="AlphaFoldDB" id="A0A7I7WNR9"/>
<keyword evidence="4" id="KW-0560">Oxidoreductase</keyword>
<dbReference type="Pfam" id="PF00355">
    <property type="entry name" value="Rieske"/>
    <property type="match status" value="1"/>
</dbReference>
<keyword evidence="5" id="KW-0408">Iron</keyword>
<dbReference type="PANTHER" id="PTHR43756">
    <property type="entry name" value="CHOLINE MONOOXYGENASE, CHLOROPLASTIC"/>
    <property type="match status" value="1"/>
</dbReference>
<evidence type="ECO:0000256" key="2">
    <source>
        <dbReference type="ARBA" id="ARBA00022714"/>
    </source>
</evidence>
<dbReference type="GO" id="GO:0005506">
    <property type="term" value="F:iron ion binding"/>
    <property type="evidence" value="ECO:0007669"/>
    <property type="project" value="InterPro"/>
</dbReference>
<protein>
    <submittedName>
        <fullName evidence="8">(2Fe-2S) ferredoxin</fullName>
    </submittedName>
</protein>
<evidence type="ECO:0000313" key="9">
    <source>
        <dbReference type="Proteomes" id="UP000466187"/>
    </source>
</evidence>
<dbReference type="InterPro" id="IPR036922">
    <property type="entry name" value="Rieske_2Fe-2S_sf"/>
</dbReference>
<dbReference type="InterPro" id="IPR015879">
    <property type="entry name" value="Ring_hydroxy_dOase_asu_C_dom"/>
</dbReference>
<evidence type="ECO:0000259" key="7">
    <source>
        <dbReference type="PROSITE" id="PS51296"/>
    </source>
</evidence>
<dbReference type="Gene3D" id="2.102.10.10">
    <property type="entry name" value="Rieske [2Fe-2S] iron-sulphur domain"/>
    <property type="match status" value="1"/>
</dbReference>
<dbReference type="EMBL" id="AP022608">
    <property type="protein sequence ID" value="BBZ18730.1"/>
    <property type="molecule type" value="Genomic_DNA"/>
</dbReference>
<proteinExistence type="predicted"/>
<sequence>MATPTRASVADDVTVVRRILAHIDAGTTDEGDAWREPVENYVNPTRFAEELEMLRSYPSVYLPSAALPKPGDHVARVSFGVPLFAVRGRDGTARVFRNSCRHRGMALVEGPGCGQALICRYHGWTYRLDGALSHVPHADAFPGLDVSARGLVEVESREVDGLIVIGPLGTPHPQADTAMAALADGSPWRDKLVHSTRLVAVRPALRAMNWKVLVEQFLEGYHIRTTHKDTFYPIQYDDLNVVESFGPNTRVTFPYKNIERLRDRPESAWEVGHRVTYVYHLFPNVMVATFPNQVLVITIDPIDIDHTTVTIYAMVTPEVMQRASKDPVASQDARNLLNEGGIEDNDMSEGVQLGLHAGANTFVEFGTHESAIGLFHATLDDRLAKMR</sequence>
<accession>A0A7I7WNR9</accession>
<dbReference type="GO" id="GO:0016705">
    <property type="term" value="F:oxidoreductase activity, acting on paired donors, with incorporation or reduction of molecular oxygen"/>
    <property type="evidence" value="ECO:0007669"/>
    <property type="project" value="UniProtKB-ARBA"/>
</dbReference>
<dbReference type="GO" id="GO:0051537">
    <property type="term" value="F:2 iron, 2 sulfur cluster binding"/>
    <property type="evidence" value="ECO:0007669"/>
    <property type="project" value="UniProtKB-KW"/>
</dbReference>
<dbReference type="Gene3D" id="3.90.380.10">
    <property type="entry name" value="Naphthalene 1,2-dioxygenase Alpha Subunit, Chain A, domain 1"/>
    <property type="match status" value="2"/>
</dbReference>
<evidence type="ECO:0000256" key="3">
    <source>
        <dbReference type="ARBA" id="ARBA00022723"/>
    </source>
</evidence>
<dbReference type="GO" id="GO:0004497">
    <property type="term" value="F:monooxygenase activity"/>
    <property type="evidence" value="ECO:0007669"/>
    <property type="project" value="UniProtKB-ARBA"/>
</dbReference>
<dbReference type="Pfam" id="PF00848">
    <property type="entry name" value="Ring_hydroxyl_A"/>
    <property type="match status" value="1"/>
</dbReference>
<dbReference type="PROSITE" id="PS51296">
    <property type="entry name" value="RIESKE"/>
    <property type="match status" value="1"/>
</dbReference>
<dbReference type="RefSeq" id="WP_163687214.1">
    <property type="nucleotide sequence ID" value="NZ_AP022608.1"/>
</dbReference>
<dbReference type="Proteomes" id="UP000466187">
    <property type="component" value="Chromosome"/>
</dbReference>
<dbReference type="CDD" id="cd08887">
    <property type="entry name" value="RHO_alpha_C_3"/>
    <property type="match status" value="1"/>
</dbReference>
<keyword evidence="2" id="KW-0001">2Fe-2S</keyword>
<evidence type="ECO:0000256" key="6">
    <source>
        <dbReference type="ARBA" id="ARBA00023014"/>
    </source>
</evidence>
<keyword evidence="6" id="KW-0411">Iron-sulfur</keyword>
<dbReference type="InterPro" id="IPR001663">
    <property type="entry name" value="Rng_hydr_dOase-A"/>
</dbReference>
<evidence type="ECO:0000313" key="8">
    <source>
        <dbReference type="EMBL" id="BBZ18730.1"/>
    </source>
</evidence>
<evidence type="ECO:0000256" key="4">
    <source>
        <dbReference type="ARBA" id="ARBA00023002"/>
    </source>
</evidence>
<dbReference type="SUPFAM" id="SSF50022">
    <property type="entry name" value="ISP domain"/>
    <property type="match status" value="1"/>
</dbReference>
<dbReference type="PANTHER" id="PTHR43756:SF5">
    <property type="entry name" value="CHOLINE MONOOXYGENASE, CHLOROPLASTIC"/>
    <property type="match status" value="1"/>
</dbReference>
<dbReference type="SUPFAM" id="SSF55961">
    <property type="entry name" value="Bet v1-like"/>
    <property type="match status" value="1"/>
</dbReference>
<evidence type="ECO:0000256" key="5">
    <source>
        <dbReference type="ARBA" id="ARBA00023004"/>
    </source>
</evidence>
<dbReference type="KEGG" id="mgad:MGAD_30650"/>
<organism evidence="8 9">
    <name type="scientific">Mycolicibacterium gadium</name>
    <name type="common">Mycobacterium gadium</name>
    <dbReference type="NCBI Taxonomy" id="1794"/>
    <lineage>
        <taxon>Bacteria</taxon>
        <taxon>Bacillati</taxon>
        <taxon>Actinomycetota</taxon>
        <taxon>Actinomycetes</taxon>
        <taxon>Mycobacteriales</taxon>
        <taxon>Mycobacteriaceae</taxon>
        <taxon>Mycolicibacterium</taxon>
    </lineage>
</organism>
<keyword evidence="3" id="KW-0479">Metal-binding</keyword>
<reference evidence="8 9" key="1">
    <citation type="journal article" date="2019" name="Emerg. Microbes Infect.">
        <title>Comprehensive subspecies identification of 175 nontuberculous mycobacteria species based on 7547 genomic profiles.</title>
        <authorList>
            <person name="Matsumoto Y."/>
            <person name="Kinjo T."/>
            <person name="Motooka D."/>
            <person name="Nabeya D."/>
            <person name="Jung N."/>
            <person name="Uechi K."/>
            <person name="Horii T."/>
            <person name="Iida T."/>
            <person name="Fujita J."/>
            <person name="Nakamura S."/>
        </authorList>
    </citation>
    <scope>NUCLEOTIDE SEQUENCE [LARGE SCALE GENOMIC DNA]</scope>
    <source>
        <strain evidence="8 9">JCM 12688</strain>
    </source>
</reference>
<dbReference type="InterPro" id="IPR017941">
    <property type="entry name" value="Rieske_2Fe-2S"/>
</dbReference>
<gene>
    <name evidence="8" type="ORF">MGAD_30650</name>
</gene>
<name>A0A7I7WNR9_MYCGU</name>
<feature type="domain" description="Rieske" evidence="7">
    <location>
        <begin position="60"/>
        <end position="165"/>
    </location>
</feature>
<comment type="cofactor">
    <cofactor evidence="1">
        <name>Fe cation</name>
        <dbReference type="ChEBI" id="CHEBI:24875"/>
    </cofactor>
</comment>